<evidence type="ECO:0000313" key="1">
    <source>
        <dbReference type="EMBL" id="OMP10084.1"/>
    </source>
</evidence>
<gene>
    <name evidence="1" type="ORF">COLO4_04839</name>
</gene>
<sequence length="144" mass="15994">MVGLPCRSSGGPPMDVKLYQKVPLPSLISALWLILRESKQISLDLGLQMPNSTLRSEESHGLTIPTSRDRGLKTTIGGSGLKERFWKARFKLVVVGLLWDPETRLSVMCSLVDDLRNWFCIVVGWCIVCHKSSFPVIFPPIASA</sequence>
<keyword evidence="2" id="KW-1185">Reference proteome</keyword>
<comment type="caution">
    <text evidence="1">The sequence shown here is derived from an EMBL/GenBank/DDBJ whole genome shotgun (WGS) entry which is preliminary data.</text>
</comment>
<organism evidence="1 2">
    <name type="scientific">Corchorus olitorius</name>
    <dbReference type="NCBI Taxonomy" id="93759"/>
    <lineage>
        <taxon>Eukaryota</taxon>
        <taxon>Viridiplantae</taxon>
        <taxon>Streptophyta</taxon>
        <taxon>Embryophyta</taxon>
        <taxon>Tracheophyta</taxon>
        <taxon>Spermatophyta</taxon>
        <taxon>Magnoliopsida</taxon>
        <taxon>eudicotyledons</taxon>
        <taxon>Gunneridae</taxon>
        <taxon>Pentapetalae</taxon>
        <taxon>rosids</taxon>
        <taxon>malvids</taxon>
        <taxon>Malvales</taxon>
        <taxon>Malvaceae</taxon>
        <taxon>Grewioideae</taxon>
        <taxon>Apeibeae</taxon>
        <taxon>Corchorus</taxon>
    </lineage>
</organism>
<evidence type="ECO:0000313" key="2">
    <source>
        <dbReference type="Proteomes" id="UP000187203"/>
    </source>
</evidence>
<dbReference type="Proteomes" id="UP000187203">
    <property type="component" value="Unassembled WGS sequence"/>
</dbReference>
<name>A0A1R3KSN7_9ROSI</name>
<dbReference type="AlphaFoldDB" id="A0A1R3KSN7"/>
<accession>A0A1R3KSN7</accession>
<reference evidence="2" key="1">
    <citation type="submission" date="2013-09" db="EMBL/GenBank/DDBJ databases">
        <title>Corchorus olitorius genome sequencing.</title>
        <authorList>
            <person name="Alam M."/>
            <person name="Haque M.S."/>
            <person name="Islam M.S."/>
            <person name="Emdad E.M."/>
            <person name="Islam M.M."/>
            <person name="Ahmed B."/>
            <person name="Halim A."/>
            <person name="Hossen Q.M.M."/>
            <person name="Hossain M.Z."/>
            <person name="Ahmed R."/>
            <person name="Khan M.M."/>
            <person name="Islam R."/>
            <person name="Rashid M.M."/>
            <person name="Khan S.A."/>
            <person name="Rahman M.S."/>
            <person name="Alam M."/>
            <person name="Yahiya A.S."/>
            <person name="Khan M.S."/>
            <person name="Azam M.S."/>
            <person name="Haque T."/>
            <person name="Lashkar M.Z.H."/>
            <person name="Akhand A.I."/>
            <person name="Morshed G."/>
            <person name="Roy S."/>
            <person name="Uddin K.S."/>
            <person name="Rabeya T."/>
            <person name="Hossain A.S."/>
            <person name="Chowdhury A."/>
            <person name="Snigdha A.R."/>
            <person name="Mortoza M.S."/>
            <person name="Matin S.A."/>
            <person name="Hoque S.M.E."/>
            <person name="Islam M.K."/>
            <person name="Roy D.K."/>
            <person name="Haider R."/>
            <person name="Moosa M.M."/>
            <person name="Elias S.M."/>
            <person name="Hasan A.M."/>
            <person name="Jahan S."/>
            <person name="Shafiuddin M."/>
            <person name="Mahmood N."/>
            <person name="Shommy N.S."/>
        </authorList>
    </citation>
    <scope>NUCLEOTIDE SEQUENCE [LARGE SCALE GENOMIC DNA]</scope>
    <source>
        <strain evidence="2">cv. O-4</strain>
    </source>
</reference>
<dbReference type="EMBL" id="AWUE01012042">
    <property type="protein sequence ID" value="OMP10084.1"/>
    <property type="molecule type" value="Genomic_DNA"/>
</dbReference>
<protein>
    <submittedName>
        <fullName evidence="1">Uncharacterized protein</fullName>
    </submittedName>
</protein>
<proteinExistence type="predicted"/>